<evidence type="ECO:0000256" key="3">
    <source>
        <dbReference type="ARBA" id="ARBA00023163"/>
    </source>
</evidence>
<keyword evidence="3" id="KW-0804">Transcription</keyword>
<feature type="signal peptide" evidence="5">
    <location>
        <begin position="1"/>
        <end position="25"/>
    </location>
</feature>
<keyword evidence="2" id="KW-0238">DNA-binding</keyword>
<evidence type="ECO:0000313" key="7">
    <source>
        <dbReference type="EMBL" id="MBE6270293.1"/>
    </source>
</evidence>
<feature type="transmembrane region" description="Helical" evidence="4">
    <location>
        <begin position="746"/>
        <end position="766"/>
    </location>
</feature>
<keyword evidence="5" id="KW-0732">Signal</keyword>
<dbReference type="InterPro" id="IPR011047">
    <property type="entry name" value="Quinoprotein_ADH-like_sf"/>
</dbReference>
<dbReference type="Gene3D" id="1.10.10.60">
    <property type="entry name" value="Homeodomain-like"/>
    <property type="match status" value="2"/>
</dbReference>
<organism evidence="7 8">
    <name type="scientific">Xylanibacter ruminicola</name>
    <name type="common">Prevotella ruminicola</name>
    <dbReference type="NCBI Taxonomy" id="839"/>
    <lineage>
        <taxon>Bacteria</taxon>
        <taxon>Pseudomonadati</taxon>
        <taxon>Bacteroidota</taxon>
        <taxon>Bacteroidia</taxon>
        <taxon>Bacteroidales</taxon>
        <taxon>Prevotellaceae</taxon>
        <taxon>Xylanibacter</taxon>
    </lineage>
</organism>
<dbReference type="SUPFAM" id="SSF46689">
    <property type="entry name" value="Homeodomain-like"/>
    <property type="match status" value="1"/>
</dbReference>
<dbReference type="SUPFAM" id="SSF50998">
    <property type="entry name" value="Quinoprotein alcohol dehydrogenase-like"/>
    <property type="match status" value="1"/>
</dbReference>
<evidence type="ECO:0000256" key="1">
    <source>
        <dbReference type="ARBA" id="ARBA00023015"/>
    </source>
</evidence>
<reference evidence="7" key="1">
    <citation type="submission" date="2019-04" db="EMBL/GenBank/DDBJ databases">
        <title>Evolution of Biomass-Degrading Anaerobic Consortia Revealed by Metagenomics.</title>
        <authorList>
            <person name="Peng X."/>
        </authorList>
    </citation>
    <scope>NUCLEOTIDE SEQUENCE</scope>
    <source>
        <strain evidence="7">SIG140</strain>
    </source>
</reference>
<dbReference type="AlphaFoldDB" id="A0A9D5NZ70"/>
<evidence type="ECO:0000256" key="4">
    <source>
        <dbReference type="SAM" id="Phobius"/>
    </source>
</evidence>
<dbReference type="InterPro" id="IPR015943">
    <property type="entry name" value="WD40/YVTN_repeat-like_dom_sf"/>
</dbReference>
<dbReference type="SUPFAM" id="SSF63829">
    <property type="entry name" value="Calcium-dependent phosphotriesterase"/>
    <property type="match status" value="1"/>
</dbReference>
<comment type="caution">
    <text evidence="7">The sequence shown here is derived from an EMBL/GenBank/DDBJ whole genome shotgun (WGS) entry which is preliminary data.</text>
</comment>
<gene>
    <name evidence="7" type="ORF">E7101_05010</name>
</gene>
<dbReference type="GO" id="GO:0003700">
    <property type="term" value="F:DNA-binding transcription factor activity"/>
    <property type="evidence" value="ECO:0007669"/>
    <property type="project" value="InterPro"/>
</dbReference>
<dbReference type="Pfam" id="PF12833">
    <property type="entry name" value="HTH_18"/>
    <property type="match status" value="1"/>
</dbReference>
<dbReference type="PANTHER" id="PTHR43280:SF29">
    <property type="entry name" value="ARAC-FAMILY TRANSCRIPTIONAL REGULATOR"/>
    <property type="match status" value="1"/>
</dbReference>
<dbReference type="PANTHER" id="PTHR43280">
    <property type="entry name" value="ARAC-FAMILY TRANSCRIPTIONAL REGULATOR"/>
    <property type="match status" value="1"/>
</dbReference>
<dbReference type="Proteomes" id="UP000806522">
    <property type="component" value="Unassembled WGS sequence"/>
</dbReference>
<keyword evidence="1" id="KW-0805">Transcription regulation</keyword>
<dbReference type="InterPro" id="IPR018060">
    <property type="entry name" value="HTH_AraC"/>
</dbReference>
<dbReference type="EMBL" id="SUYC01000004">
    <property type="protein sequence ID" value="MBE6270293.1"/>
    <property type="molecule type" value="Genomic_DNA"/>
</dbReference>
<evidence type="ECO:0000256" key="2">
    <source>
        <dbReference type="ARBA" id="ARBA00023125"/>
    </source>
</evidence>
<dbReference type="InterPro" id="IPR009057">
    <property type="entry name" value="Homeodomain-like_sf"/>
</dbReference>
<feature type="chain" id="PRO_5038723775" evidence="5">
    <location>
        <begin position="26"/>
        <end position="931"/>
    </location>
</feature>
<sequence>MMTTNVLLRHLIAILFMLSATYVKGADDGDAMRTLKVADGLAGESVYHVMKDHGGRVWLATDNGINMFNGKRLARYSLTDSKHRLVTVSALCETRSHTIYAATDIGVFKLVAGSNHFERTLPEVLKPECLMAVGDTLFIGGRQGMQVFDGQKLSTIHLGESRHGIDNVVRHYVQDAQGQIWLLGRYELYLYNPATGEFKGQNIAQLLPERATPSQFDIVGTKCYIGTRTDGLYVLDLQTRTVKQISEVGHIVTSVCRSSDGHICVATNGAGAFLIDAKTGDVVDQFNSRSDGTHRLQINALNCYYRDADGVDWFGLVRYGLSYIYHSDSLFQLYTAGDFTTAGLNVRSYCFHGNEGVIGTYNGIYFVKDGKTYFFSPDKLGGSHIVNNIVYYRDEYYIGTYDGGMGVLNPRTLSLRRLDYAPSLQKAAIGDLEIGPDGLLWVGTGDGLFLIDDSRVHRWFTEQNSHIQGGIILDITFDKVGNAWLTGAEGLSLYSGKTKEIIDDPDFPDDFFHHQPWCRGTVAHDGLIYMRNGPQVFYTDYQRKHYGEFILPMTLPDVWCREFVDDMNGHFWLNSEMGLFRVDYEGKNMVRLGSGAGLKGHHINEMSFDGHRLWIATSEGLYHLLPSQFESWAKSSGYKINLFNIRRGSATLSLGDEMAVNEQQRIVLNWNLGADLLLMEPVLLDYANPEGRLYEYSIDQAEWRTLLPNEQMVLSGLSLGHHQLCVRLAGISGTESCYEVVVRPSALAIIELLILIVLLVMLWIGYRYRKNTKVLLSERDEIEDALIAVEHELASVTGEDAVRDEAKSEKYQKVRIDDQECEEIVNRMRNYIEQNRVYRNVDLKMKDLADELHLSPSKLSQVFNLYLNENYYDFINHYRLEEFKRLVDAGEHKRVTITALSEQCGFKKSSFFSTFRKVEGMTPAEYMRKKG</sequence>
<dbReference type="GO" id="GO:0043565">
    <property type="term" value="F:sequence-specific DNA binding"/>
    <property type="evidence" value="ECO:0007669"/>
    <property type="project" value="InterPro"/>
</dbReference>
<evidence type="ECO:0000313" key="8">
    <source>
        <dbReference type="Proteomes" id="UP000806522"/>
    </source>
</evidence>
<proteinExistence type="predicted"/>
<dbReference type="SMART" id="SM00342">
    <property type="entry name" value="HTH_ARAC"/>
    <property type="match status" value="1"/>
</dbReference>
<keyword evidence="4" id="KW-0472">Membrane</keyword>
<protein>
    <submittedName>
        <fullName evidence="7">Helix-turn-helix domain-containing protein</fullName>
    </submittedName>
</protein>
<accession>A0A9D5NZ70</accession>
<evidence type="ECO:0000256" key="5">
    <source>
        <dbReference type="SAM" id="SignalP"/>
    </source>
</evidence>
<dbReference type="Gene3D" id="2.130.10.10">
    <property type="entry name" value="YVTN repeat-like/Quinoprotein amine dehydrogenase"/>
    <property type="match status" value="4"/>
</dbReference>
<keyword evidence="4" id="KW-1133">Transmembrane helix</keyword>
<evidence type="ECO:0000259" key="6">
    <source>
        <dbReference type="PROSITE" id="PS01124"/>
    </source>
</evidence>
<keyword evidence="4" id="KW-0812">Transmembrane</keyword>
<dbReference type="PROSITE" id="PS01124">
    <property type="entry name" value="HTH_ARAC_FAMILY_2"/>
    <property type="match status" value="1"/>
</dbReference>
<feature type="domain" description="HTH araC/xylS-type" evidence="6">
    <location>
        <begin position="826"/>
        <end position="929"/>
    </location>
</feature>
<name>A0A9D5NZ70_XYLRU</name>